<feature type="transmembrane region" description="Helical" evidence="1">
    <location>
        <begin position="44"/>
        <end position="67"/>
    </location>
</feature>
<dbReference type="AlphaFoldDB" id="A0A1A5YCI5"/>
<organism evidence="3 4">
    <name type="scientific">Paenibacillus oryzae</name>
    <dbReference type="NCBI Taxonomy" id="1844972"/>
    <lineage>
        <taxon>Bacteria</taxon>
        <taxon>Bacillati</taxon>
        <taxon>Bacillota</taxon>
        <taxon>Bacilli</taxon>
        <taxon>Bacillales</taxon>
        <taxon>Paenibacillaceae</taxon>
        <taxon>Paenibacillus</taxon>
    </lineage>
</organism>
<keyword evidence="1" id="KW-0472">Membrane</keyword>
<dbReference type="PANTHER" id="PTHR34473:SF2">
    <property type="entry name" value="UPF0699 TRANSMEMBRANE PROTEIN YDBT"/>
    <property type="match status" value="1"/>
</dbReference>
<dbReference type="Proteomes" id="UP000092024">
    <property type="component" value="Unassembled WGS sequence"/>
</dbReference>
<feature type="transmembrane region" description="Helical" evidence="1">
    <location>
        <begin position="21"/>
        <end position="38"/>
    </location>
</feature>
<comment type="caution">
    <text evidence="3">The sequence shown here is derived from an EMBL/GenBank/DDBJ whole genome shotgun (WGS) entry which is preliminary data.</text>
</comment>
<evidence type="ECO:0000313" key="3">
    <source>
        <dbReference type="EMBL" id="OBR63299.1"/>
    </source>
</evidence>
<keyword evidence="4" id="KW-1185">Reference proteome</keyword>
<proteinExistence type="predicted"/>
<gene>
    <name evidence="3" type="ORF">A7K91_25005</name>
</gene>
<keyword evidence="1" id="KW-1133">Transmembrane helix</keyword>
<evidence type="ECO:0000256" key="1">
    <source>
        <dbReference type="SAM" id="Phobius"/>
    </source>
</evidence>
<dbReference type="InterPro" id="IPR005182">
    <property type="entry name" value="YdbS-like_PH"/>
</dbReference>
<sequence>MNRALTKRLHPDYLKADRLKESISNGIFALLIAAYWFVAEWREWTLLPVWICLALLVLSLIVFTWLVPKVHFERFRYELFQEELEIRSGLIFISNVLVPMVKVQHVEMESGPILRKFGLAKVLIVTAATTHKISGLKLEDAERLKQRIGVLARVDEKDE</sequence>
<dbReference type="OrthoDB" id="1750577at2"/>
<reference evidence="3 4" key="1">
    <citation type="submission" date="2016-05" db="EMBL/GenBank/DDBJ databases">
        <title>Paenibacillus oryzae. sp. nov., isolated from the rice root.</title>
        <authorList>
            <person name="Zhang J."/>
            <person name="Zhang X."/>
        </authorList>
    </citation>
    <scope>NUCLEOTIDE SEQUENCE [LARGE SCALE GENOMIC DNA]</scope>
    <source>
        <strain evidence="3 4">1DrF-4</strain>
    </source>
</reference>
<keyword evidence="1" id="KW-0812">Transmembrane</keyword>
<protein>
    <recommendedName>
        <fullName evidence="2">YdbS-like PH domain-containing protein</fullName>
    </recommendedName>
</protein>
<name>A0A1A5YCI5_9BACL</name>
<dbReference type="RefSeq" id="WP_068686565.1">
    <property type="nucleotide sequence ID" value="NZ_LYPA01000074.1"/>
</dbReference>
<evidence type="ECO:0000259" key="2">
    <source>
        <dbReference type="Pfam" id="PF03703"/>
    </source>
</evidence>
<evidence type="ECO:0000313" key="4">
    <source>
        <dbReference type="Proteomes" id="UP000092024"/>
    </source>
</evidence>
<feature type="domain" description="YdbS-like PH" evidence="2">
    <location>
        <begin position="74"/>
        <end position="148"/>
    </location>
</feature>
<dbReference type="Pfam" id="PF03703">
    <property type="entry name" value="bPH_2"/>
    <property type="match status" value="1"/>
</dbReference>
<dbReference type="EMBL" id="LYPA01000074">
    <property type="protein sequence ID" value="OBR63299.1"/>
    <property type="molecule type" value="Genomic_DNA"/>
</dbReference>
<accession>A0A1A5YCI5</accession>
<dbReference type="PANTHER" id="PTHR34473">
    <property type="entry name" value="UPF0699 TRANSMEMBRANE PROTEIN YDBS"/>
    <property type="match status" value="1"/>
</dbReference>
<dbReference type="STRING" id="1844972.A7K91_25005"/>